<feature type="domain" description="YqaJ viral recombinase" evidence="1">
    <location>
        <begin position="251"/>
        <end position="361"/>
    </location>
</feature>
<reference evidence="2" key="1">
    <citation type="submission" date="2022-01" db="EMBL/GenBank/DDBJ databases">
        <authorList>
            <person name="King R."/>
        </authorList>
    </citation>
    <scope>NUCLEOTIDE SEQUENCE</scope>
</reference>
<dbReference type="OrthoDB" id="6617753at2759"/>
<organism evidence="2 3">
    <name type="scientific">Ceutorhynchus assimilis</name>
    <name type="common">cabbage seed weevil</name>
    <dbReference type="NCBI Taxonomy" id="467358"/>
    <lineage>
        <taxon>Eukaryota</taxon>
        <taxon>Metazoa</taxon>
        <taxon>Ecdysozoa</taxon>
        <taxon>Arthropoda</taxon>
        <taxon>Hexapoda</taxon>
        <taxon>Insecta</taxon>
        <taxon>Pterygota</taxon>
        <taxon>Neoptera</taxon>
        <taxon>Endopterygota</taxon>
        <taxon>Coleoptera</taxon>
        <taxon>Polyphaga</taxon>
        <taxon>Cucujiformia</taxon>
        <taxon>Curculionidae</taxon>
        <taxon>Ceutorhynchinae</taxon>
        <taxon>Ceutorhynchus</taxon>
    </lineage>
</organism>
<dbReference type="InterPro" id="IPR019080">
    <property type="entry name" value="YqaJ_viral_recombinase"/>
</dbReference>
<protein>
    <recommendedName>
        <fullName evidence="1">YqaJ viral recombinase domain-containing protein</fullName>
    </recommendedName>
</protein>
<dbReference type="PANTHER" id="PTHR46609:SF8">
    <property type="entry name" value="YQAJ VIRAL RECOMBINASE DOMAIN-CONTAINING PROTEIN"/>
    <property type="match status" value="1"/>
</dbReference>
<dbReference type="SUPFAM" id="SSF52980">
    <property type="entry name" value="Restriction endonuclease-like"/>
    <property type="match status" value="1"/>
</dbReference>
<dbReference type="InterPro" id="IPR011335">
    <property type="entry name" value="Restrct_endonuc-II-like"/>
</dbReference>
<gene>
    <name evidence="2" type="ORF">CEUTPL_LOCUS6486</name>
</gene>
<keyword evidence="3" id="KW-1185">Reference proteome</keyword>
<dbReference type="EMBL" id="OU892279">
    <property type="protein sequence ID" value="CAG9765886.1"/>
    <property type="molecule type" value="Genomic_DNA"/>
</dbReference>
<evidence type="ECO:0000313" key="3">
    <source>
        <dbReference type="Proteomes" id="UP001152799"/>
    </source>
</evidence>
<dbReference type="Gene3D" id="3.90.320.10">
    <property type="match status" value="1"/>
</dbReference>
<proteinExistence type="predicted"/>
<dbReference type="CDD" id="cd22343">
    <property type="entry name" value="PDDEXK_lambda_exonuclease-like"/>
    <property type="match status" value="1"/>
</dbReference>
<accession>A0A9N9QN23</accession>
<name>A0A9N9QN23_9CUCU</name>
<dbReference type="InterPro" id="IPR011604">
    <property type="entry name" value="PDDEXK-like_dom_sf"/>
</dbReference>
<sequence>MDHGLSDHIEITITQVLELRTGIESALKYYIGNNDISYQQKLEYFRKDLENSTYHIFGKHDNCVEYFCKIKNSQLPNLVTAMSECGLLEDIKGCVNRLKFHSESLMKNLNNNSAEYFNALVAKLAGGKRINFFKRGGYSGRCFAAATSYNSRGNLLHVVHKKITGRSPGTFTTRLLKRRENSRTKVRPKKRKLFTVQEADAEYGLEASKPKIEIESTEMEKLKDQYLEELRIASSEEVFSSTINQSLSQAWFLERRKRLTASNFGRICNLRATTDKQKVAKSILSPTFQGNRYTEYGIANANELKAIAQLEQMVFTKINKSGLFVSKDYPFLAASPDGLLENDGLVEIKCPFVARNSTPEQAIESKTIKFAHLENGNLGNDAVLDQNSESQDPAVIIVDDPQPEPIKMPPLIIIKKSQKLSIPRSTPFISAIPSTSTMQENFVPNTTIHTQIFLPHPLLLRLVRQNGRTRNACEDEIMRGIKKFLVKAKERVLNKQKSDEVLNLVANKLQDQGKYSAFGRNVATELQELYPEMAIHFKKFINEAIFRPPIGKLNETSKIVIDRAPTFLQYDHHARGSLPIETEVRRSRVEAANKPSQRIGEYTTTSRTMDTFPYNHQELSLPIETEVVRPTGEATSDRSLRLGEYFAQYNFEEY</sequence>
<dbReference type="PANTHER" id="PTHR46609">
    <property type="entry name" value="EXONUCLEASE, PHAGE-TYPE/RECB, C-TERMINAL DOMAIN-CONTAINING PROTEIN"/>
    <property type="match status" value="1"/>
</dbReference>
<dbReference type="Proteomes" id="UP001152799">
    <property type="component" value="Chromosome 3"/>
</dbReference>
<dbReference type="InterPro" id="IPR051703">
    <property type="entry name" value="NF-kappa-B_Signaling_Reg"/>
</dbReference>
<dbReference type="GO" id="GO:0006281">
    <property type="term" value="P:DNA repair"/>
    <property type="evidence" value="ECO:0007669"/>
    <property type="project" value="UniProtKB-ARBA"/>
</dbReference>
<evidence type="ECO:0000313" key="2">
    <source>
        <dbReference type="EMBL" id="CAG9765886.1"/>
    </source>
</evidence>
<dbReference type="Pfam" id="PF09588">
    <property type="entry name" value="YqaJ"/>
    <property type="match status" value="1"/>
</dbReference>
<dbReference type="AlphaFoldDB" id="A0A9N9QN23"/>
<evidence type="ECO:0000259" key="1">
    <source>
        <dbReference type="Pfam" id="PF09588"/>
    </source>
</evidence>